<feature type="transmembrane region" description="Helical" evidence="5">
    <location>
        <begin position="45"/>
        <end position="66"/>
    </location>
</feature>
<reference evidence="6 7" key="1">
    <citation type="submission" date="2016-08" db="EMBL/GenBank/DDBJ databases">
        <authorList>
            <person name="Seilhamer J.J."/>
        </authorList>
    </citation>
    <scope>NUCLEOTIDE SEQUENCE [LARGE SCALE GENOMIC DNA]</scope>
    <source>
        <strain evidence="6 7">BRTC-1</strain>
    </source>
</reference>
<evidence type="ECO:0000313" key="6">
    <source>
        <dbReference type="EMBL" id="AOA57054.1"/>
    </source>
</evidence>
<keyword evidence="4 5" id="KW-0472">Membrane</keyword>
<name>A0A1B2LVV8_9GAMM</name>
<keyword evidence="1" id="KW-1003">Cell membrane</keyword>
<gene>
    <name evidence="6" type="ORF">BFG52_00930</name>
</gene>
<protein>
    <recommendedName>
        <fullName evidence="8">DUF1656 domain-containing protein</fullName>
    </recommendedName>
</protein>
<dbReference type="RefSeq" id="WP_067551351.1">
    <property type="nucleotide sequence ID" value="NZ_CP016895.1"/>
</dbReference>
<dbReference type="Proteomes" id="UP000093391">
    <property type="component" value="Chromosome"/>
</dbReference>
<evidence type="ECO:0000256" key="5">
    <source>
        <dbReference type="SAM" id="Phobius"/>
    </source>
</evidence>
<evidence type="ECO:0000256" key="4">
    <source>
        <dbReference type="ARBA" id="ARBA00023136"/>
    </source>
</evidence>
<evidence type="ECO:0008006" key="8">
    <source>
        <dbReference type="Google" id="ProtNLM"/>
    </source>
</evidence>
<keyword evidence="2 5" id="KW-0812">Transmembrane</keyword>
<dbReference type="AlphaFoldDB" id="A0A1B2LVV8"/>
<sequence>MGEFNFYDIYIPTLLLQAILAYVLYRVLGPVWQFLIASGWVILPSLFNLCVYIMLVMLVHGIFLFFGI</sequence>
<feature type="transmembrane region" description="Helical" evidence="5">
    <location>
        <begin position="7"/>
        <end position="25"/>
    </location>
</feature>
<evidence type="ECO:0000313" key="7">
    <source>
        <dbReference type="Proteomes" id="UP000093391"/>
    </source>
</evidence>
<dbReference type="Pfam" id="PF07869">
    <property type="entry name" value="DUF1656"/>
    <property type="match status" value="1"/>
</dbReference>
<accession>A0A1B2LVV8</accession>
<keyword evidence="7" id="KW-1185">Reference proteome</keyword>
<dbReference type="OrthoDB" id="6695501at2"/>
<keyword evidence="3 5" id="KW-1133">Transmembrane helix</keyword>
<evidence type="ECO:0000256" key="1">
    <source>
        <dbReference type="ARBA" id="ARBA00022475"/>
    </source>
</evidence>
<dbReference type="STRING" id="1789224.BFG52_00930"/>
<evidence type="ECO:0000256" key="3">
    <source>
        <dbReference type="ARBA" id="ARBA00022989"/>
    </source>
</evidence>
<evidence type="ECO:0000256" key="2">
    <source>
        <dbReference type="ARBA" id="ARBA00022692"/>
    </source>
</evidence>
<proteinExistence type="predicted"/>
<organism evidence="6 7">
    <name type="scientific">Acinetobacter larvae</name>
    <dbReference type="NCBI Taxonomy" id="1789224"/>
    <lineage>
        <taxon>Bacteria</taxon>
        <taxon>Pseudomonadati</taxon>
        <taxon>Pseudomonadota</taxon>
        <taxon>Gammaproteobacteria</taxon>
        <taxon>Moraxellales</taxon>
        <taxon>Moraxellaceae</taxon>
        <taxon>Acinetobacter</taxon>
    </lineage>
</organism>
<dbReference type="InterPro" id="IPR012451">
    <property type="entry name" value="DUF1656"/>
</dbReference>
<dbReference type="EMBL" id="CP016895">
    <property type="protein sequence ID" value="AOA57054.1"/>
    <property type="molecule type" value="Genomic_DNA"/>
</dbReference>
<dbReference type="KEGG" id="ala:BFG52_00930"/>